<organism evidence="1 2">
    <name type="scientific">Hyalomma asiaticum</name>
    <name type="common">Tick</name>
    <dbReference type="NCBI Taxonomy" id="266040"/>
    <lineage>
        <taxon>Eukaryota</taxon>
        <taxon>Metazoa</taxon>
        <taxon>Ecdysozoa</taxon>
        <taxon>Arthropoda</taxon>
        <taxon>Chelicerata</taxon>
        <taxon>Arachnida</taxon>
        <taxon>Acari</taxon>
        <taxon>Parasitiformes</taxon>
        <taxon>Ixodida</taxon>
        <taxon>Ixodoidea</taxon>
        <taxon>Ixodidae</taxon>
        <taxon>Hyalomminae</taxon>
        <taxon>Hyalomma</taxon>
    </lineage>
</organism>
<protein>
    <submittedName>
        <fullName evidence="1">Uncharacterized protein</fullName>
    </submittedName>
</protein>
<keyword evidence="2" id="KW-1185">Reference proteome</keyword>
<gene>
    <name evidence="1" type="ORF">HPB50_000183</name>
</gene>
<accession>A0ACB7S8D3</accession>
<comment type="caution">
    <text evidence="1">The sequence shown here is derived from an EMBL/GenBank/DDBJ whole genome shotgun (WGS) entry which is preliminary data.</text>
</comment>
<proteinExistence type="predicted"/>
<name>A0ACB7S8D3_HYAAI</name>
<dbReference type="EMBL" id="CM023485">
    <property type="protein sequence ID" value="KAH6929422.1"/>
    <property type="molecule type" value="Genomic_DNA"/>
</dbReference>
<evidence type="ECO:0000313" key="2">
    <source>
        <dbReference type="Proteomes" id="UP000821845"/>
    </source>
</evidence>
<evidence type="ECO:0000313" key="1">
    <source>
        <dbReference type="EMBL" id="KAH6929422.1"/>
    </source>
</evidence>
<dbReference type="Proteomes" id="UP000821845">
    <property type="component" value="Chromosome 5"/>
</dbReference>
<reference evidence="1" key="1">
    <citation type="submission" date="2020-05" db="EMBL/GenBank/DDBJ databases">
        <title>Large-scale comparative analyses of tick genomes elucidate their genetic diversity and vector capacities.</title>
        <authorList>
            <person name="Jia N."/>
            <person name="Wang J."/>
            <person name="Shi W."/>
            <person name="Du L."/>
            <person name="Sun Y."/>
            <person name="Zhan W."/>
            <person name="Jiang J."/>
            <person name="Wang Q."/>
            <person name="Zhang B."/>
            <person name="Ji P."/>
            <person name="Sakyi L.B."/>
            <person name="Cui X."/>
            <person name="Yuan T."/>
            <person name="Jiang B."/>
            <person name="Yang W."/>
            <person name="Lam T.T.-Y."/>
            <person name="Chang Q."/>
            <person name="Ding S."/>
            <person name="Wang X."/>
            <person name="Zhu J."/>
            <person name="Ruan X."/>
            <person name="Zhao L."/>
            <person name="Wei J."/>
            <person name="Que T."/>
            <person name="Du C."/>
            <person name="Cheng J."/>
            <person name="Dai P."/>
            <person name="Han X."/>
            <person name="Huang E."/>
            <person name="Gao Y."/>
            <person name="Liu J."/>
            <person name="Shao H."/>
            <person name="Ye R."/>
            <person name="Li L."/>
            <person name="Wei W."/>
            <person name="Wang X."/>
            <person name="Wang C."/>
            <person name="Yang T."/>
            <person name="Huo Q."/>
            <person name="Li W."/>
            <person name="Guo W."/>
            <person name="Chen H."/>
            <person name="Zhou L."/>
            <person name="Ni X."/>
            <person name="Tian J."/>
            <person name="Zhou Y."/>
            <person name="Sheng Y."/>
            <person name="Liu T."/>
            <person name="Pan Y."/>
            <person name="Xia L."/>
            <person name="Li J."/>
            <person name="Zhao F."/>
            <person name="Cao W."/>
        </authorList>
    </citation>
    <scope>NUCLEOTIDE SEQUENCE</scope>
    <source>
        <strain evidence="1">Hyas-2018</strain>
    </source>
</reference>
<sequence length="83" mass="8940">MDACKRGPRFRDPVELRRKNRGVSAPDTARIVDVHRSGGDLKQLADALGINVKTASSVAATDREMSKQGGGSKKKFVDEVVST</sequence>